<evidence type="ECO:0008006" key="3">
    <source>
        <dbReference type="Google" id="ProtNLM"/>
    </source>
</evidence>
<dbReference type="AlphaFoldDB" id="A0A0J6CZJ2"/>
<dbReference type="OrthoDB" id="2242871at2"/>
<dbReference type="SUPFAM" id="SSF82784">
    <property type="entry name" value="OsmC-like"/>
    <property type="match status" value="1"/>
</dbReference>
<keyword evidence="2" id="KW-1185">Reference proteome</keyword>
<dbReference type="InterPro" id="IPR015946">
    <property type="entry name" value="KH_dom-like_a/b"/>
</dbReference>
<organism evidence="1 2">
    <name type="scientific">Guptibacillus hwajinpoensis</name>
    <dbReference type="NCBI Taxonomy" id="208199"/>
    <lineage>
        <taxon>Bacteria</taxon>
        <taxon>Bacillati</taxon>
        <taxon>Bacillota</taxon>
        <taxon>Bacilli</taxon>
        <taxon>Bacillales</taxon>
        <taxon>Guptibacillaceae</taxon>
        <taxon>Guptibacillus</taxon>
    </lineage>
</organism>
<protein>
    <recommendedName>
        <fullName evidence="3">Peroxiredoxin</fullName>
    </recommendedName>
</protein>
<dbReference type="PANTHER" id="PTHR42830:SF2">
    <property type="entry name" value="OSMC_OHR FAMILY PROTEIN"/>
    <property type="match status" value="1"/>
</dbReference>
<evidence type="ECO:0000313" key="1">
    <source>
        <dbReference type="EMBL" id="KMM38525.1"/>
    </source>
</evidence>
<proteinExistence type="predicted"/>
<dbReference type="Pfam" id="PF02566">
    <property type="entry name" value="OsmC"/>
    <property type="match status" value="1"/>
</dbReference>
<comment type="caution">
    <text evidence="1">The sequence shown here is derived from an EMBL/GenBank/DDBJ whole genome shotgun (WGS) entry which is preliminary data.</text>
</comment>
<dbReference type="Gene3D" id="3.30.300.20">
    <property type="match status" value="1"/>
</dbReference>
<gene>
    <name evidence="1" type="ORF">AB986_04350</name>
</gene>
<reference evidence="1" key="1">
    <citation type="submission" date="2015-06" db="EMBL/GenBank/DDBJ databases">
        <authorList>
            <person name="Liu B."/>
            <person name="Wang J."/>
            <person name="Zhu Y."/>
            <person name="Liu G."/>
            <person name="Chen Q."/>
            <person name="Zheng C."/>
            <person name="Che J."/>
            <person name="Ge C."/>
            <person name="Shi H."/>
            <person name="Pan Z."/>
            <person name="Liu X."/>
        </authorList>
    </citation>
    <scope>NUCLEOTIDE SEQUENCE [LARGE SCALE GENOMIC DNA]</scope>
    <source>
        <strain evidence="1">DSM 16346</strain>
    </source>
</reference>
<dbReference type="InterPro" id="IPR003718">
    <property type="entry name" value="OsmC/Ohr_fam"/>
</dbReference>
<dbReference type="Proteomes" id="UP000035996">
    <property type="component" value="Unassembled WGS sequence"/>
</dbReference>
<sequence>MDHIFELKGSWKGGLSGVGKISTDHLTTDVSIPASMGGSEVGTNPDELLLSSSAACYFMTIGLYLERNKVQFEDISISSKLIVSEKGRLHVESIHHYPVIYLTEEPDAALSEQIYKIAHQAEDGCMITRAIKGNVKVIVEPSVKQV</sequence>
<dbReference type="EMBL" id="LELK01000001">
    <property type="protein sequence ID" value="KMM38525.1"/>
    <property type="molecule type" value="Genomic_DNA"/>
</dbReference>
<dbReference type="InterPro" id="IPR052707">
    <property type="entry name" value="OsmC_Ohr_Peroxiredoxin"/>
</dbReference>
<evidence type="ECO:0000313" key="2">
    <source>
        <dbReference type="Proteomes" id="UP000035996"/>
    </source>
</evidence>
<dbReference type="InterPro" id="IPR036102">
    <property type="entry name" value="OsmC/Ohrsf"/>
</dbReference>
<dbReference type="RefSeq" id="WP_048309641.1">
    <property type="nucleotide sequence ID" value="NZ_CP119526.1"/>
</dbReference>
<name>A0A0J6CZJ2_9BACL</name>
<dbReference type="STRING" id="157733.AB986_04350"/>
<dbReference type="PANTHER" id="PTHR42830">
    <property type="entry name" value="OSMOTICALLY INDUCIBLE FAMILY PROTEIN"/>
    <property type="match status" value="1"/>
</dbReference>
<accession>A0A0J6CZJ2</accession>